<reference evidence="8 9" key="1">
    <citation type="journal article" date="2018" name="Nat. Ecol. Evol.">
        <title>Shark genomes provide insights into elasmobranch evolution and the origin of vertebrates.</title>
        <authorList>
            <person name="Hara Y"/>
            <person name="Yamaguchi K"/>
            <person name="Onimaru K"/>
            <person name="Kadota M"/>
            <person name="Koyanagi M"/>
            <person name="Keeley SD"/>
            <person name="Tatsumi K"/>
            <person name="Tanaka K"/>
            <person name="Motone F"/>
            <person name="Kageyama Y"/>
            <person name="Nozu R"/>
            <person name="Adachi N"/>
            <person name="Nishimura O"/>
            <person name="Nakagawa R"/>
            <person name="Tanegashima C"/>
            <person name="Kiyatake I"/>
            <person name="Matsumoto R"/>
            <person name="Murakumo K"/>
            <person name="Nishida K"/>
            <person name="Terakita A"/>
            <person name="Kuratani S"/>
            <person name="Sato K"/>
            <person name="Hyodo S Kuraku.S."/>
        </authorList>
    </citation>
    <scope>NUCLEOTIDE SEQUENCE [LARGE SCALE GENOMIC DNA]</scope>
</reference>
<dbReference type="AlphaFoldDB" id="A0A401SXW1"/>
<dbReference type="Pfam" id="PF17779">
    <property type="entry name" value="WHD_NOD2"/>
    <property type="match status" value="1"/>
</dbReference>
<evidence type="ECO:0000259" key="6">
    <source>
        <dbReference type="Pfam" id="PF05729"/>
    </source>
</evidence>
<comment type="caution">
    <text evidence="8">The sequence shown here is derived from an EMBL/GenBank/DDBJ whole genome shotgun (WGS) entry which is preliminary data.</text>
</comment>
<gene>
    <name evidence="8" type="ORF">chiPu_0013730</name>
</gene>
<protein>
    <recommendedName>
        <fullName evidence="10">NACHT domain-containing protein</fullName>
    </recommendedName>
</protein>
<proteinExistence type="predicted"/>
<dbReference type="Gene3D" id="3.80.10.10">
    <property type="entry name" value="Ribonuclease Inhibitor"/>
    <property type="match status" value="1"/>
</dbReference>
<dbReference type="InterPro" id="IPR007111">
    <property type="entry name" value="NACHT_NTPase"/>
</dbReference>
<comment type="subcellular location">
    <subcellularLocation>
        <location evidence="1">Cytoplasm</location>
    </subcellularLocation>
</comment>
<evidence type="ECO:0000259" key="7">
    <source>
        <dbReference type="Pfam" id="PF17779"/>
    </source>
</evidence>
<dbReference type="GO" id="GO:0005524">
    <property type="term" value="F:ATP binding"/>
    <property type="evidence" value="ECO:0007669"/>
    <property type="project" value="UniProtKB-KW"/>
</dbReference>
<dbReference type="GO" id="GO:0005829">
    <property type="term" value="C:cytosol"/>
    <property type="evidence" value="ECO:0007669"/>
    <property type="project" value="UniProtKB-SubCell"/>
</dbReference>
<dbReference type="Pfam" id="PF05729">
    <property type="entry name" value="NACHT"/>
    <property type="match status" value="1"/>
</dbReference>
<feature type="non-terminal residue" evidence="8">
    <location>
        <position position="602"/>
    </location>
</feature>
<dbReference type="InterPro" id="IPR027417">
    <property type="entry name" value="P-loop_NTPase"/>
</dbReference>
<sequence>MIQKIVCDWSGGKKYQQFKFVFPFTAQQLKNGNGKTSLNALIVDFYPEVEDELDSLWQKPEEILFIFDDIDQFHRVAHIADVQESNASEECNFFDFWGACERWDIVKRLIKGELLKGCSVLITSRPWNLACLQRANIKMTVKILGFTIDERQEYIECYFANKQLASQVTEYLKQDEVLQDLSCNPLGCSIICSLFQSHVKLKGLVQKTLHINSVQMLSTFVTAILERSEYDLDQDSLLELGKLAFQGICKNKFVFGLDTIKDYRLQHAKVIPVFLREDWDENLGTIAYTFTYSILQVFIAALMEIRKMSGKDVTRLLTEFRTNTDDRFHTFSRFLVGLALLNPTGQIQVRLGPFHPDTSSCVTDWIKRNVVRCVQSISCGQTQREFLQLLRFLWEFGQMDPIIATLEREKKMVFTLCRFKPHDYVILASILDTVEVLKELNLNTCGVHDIGIQQLGSVLQKCEILRLKSNGFTDDCVETLVSALHVNASIKELDLSNDHNVLEKANRFSERSVLAFCHLRETNTNIREIRLEQSLCISKEQQGQKSADGFNILNNEVEHHLPENLFSKQNHIDNTLNAQGIGIGTDLDEMVEGLNDKCVDAS</sequence>
<evidence type="ECO:0000256" key="4">
    <source>
        <dbReference type="ARBA" id="ARBA00022741"/>
    </source>
</evidence>
<name>A0A401SXW1_CHIPU</name>
<dbReference type="SUPFAM" id="SSF52047">
    <property type="entry name" value="RNI-like"/>
    <property type="match status" value="1"/>
</dbReference>
<dbReference type="OrthoDB" id="120976at2759"/>
<evidence type="ECO:0008006" key="10">
    <source>
        <dbReference type="Google" id="ProtNLM"/>
    </source>
</evidence>
<dbReference type="GO" id="GO:0006954">
    <property type="term" value="P:inflammatory response"/>
    <property type="evidence" value="ECO:0007669"/>
    <property type="project" value="UniProtKB-KW"/>
</dbReference>
<evidence type="ECO:0000313" key="8">
    <source>
        <dbReference type="EMBL" id="GCC35247.1"/>
    </source>
</evidence>
<dbReference type="InterPro" id="IPR050637">
    <property type="entry name" value="NLRP_innate_immun_reg"/>
</dbReference>
<feature type="domain" description="NOD1/2 winged helix" evidence="7">
    <location>
        <begin position="237"/>
        <end position="277"/>
    </location>
</feature>
<accession>A0A401SXW1</accession>
<keyword evidence="9" id="KW-1185">Reference proteome</keyword>
<keyword evidence="3" id="KW-0677">Repeat</keyword>
<evidence type="ECO:0000256" key="1">
    <source>
        <dbReference type="ARBA" id="ARBA00004496"/>
    </source>
</evidence>
<keyword evidence="2" id="KW-0963">Cytoplasm</keyword>
<dbReference type="Proteomes" id="UP000287033">
    <property type="component" value="Unassembled WGS sequence"/>
</dbReference>
<organism evidence="8 9">
    <name type="scientific">Chiloscyllium punctatum</name>
    <name type="common">Brownbanded bambooshark</name>
    <name type="synonym">Hemiscyllium punctatum</name>
    <dbReference type="NCBI Taxonomy" id="137246"/>
    <lineage>
        <taxon>Eukaryota</taxon>
        <taxon>Metazoa</taxon>
        <taxon>Chordata</taxon>
        <taxon>Craniata</taxon>
        <taxon>Vertebrata</taxon>
        <taxon>Chondrichthyes</taxon>
        <taxon>Elasmobranchii</taxon>
        <taxon>Galeomorphii</taxon>
        <taxon>Galeoidea</taxon>
        <taxon>Orectolobiformes</taxon>
        <taxon>Hemiscylliidae</taxon>
        <taxon>Chiloscyllium</taxon>
    </lineage>
</organism>
<dbReference type="EMBL" id="BEZZ01000678">
    <property type="protein sequence ID" value="GCC35247.1"/>
    <property type="molecule type" value="Genomic_DNA"/>
</dbReference>
<dbReference type="PANTHER" id="PTHR45690">
    <property type="entry name" value="NACHT, LRR AND PYD DOMAINS-CONTAINING PROTEIN 12"/>
    <property type="match status" value="1"/>
</dbReference>
<dbReference type="InterPro" id="IPR041075">
    <property type="entry name" value="NOD1/2_WH"/>
</dbReference>
<evidence type="ECO:0000313" key="9">
    <source>
        <dbReference type="Proteomes" id="UP000287033"/>
    </source>
</evidence>
<keyword evidence="4" id="KW-0547">Nucleotide-binding</keyword>
<dbReference type="InterPro" id="IPR032675">
    <property type="entry name" value="LRR_dom_sf"/>
</dbReference>
<evidence type="ECO:0000256" key="3">
    <source>
        <dbReference type="ARBA" id="ARBA00022737"/>
    </source>
</evidence>
<keyword evidence="5" id="KW-0067">ATP-binding</keyword>
<dbReference type="PANTHER" id="PTHR45690:SF19">
    <property type="entry name" value="NACHT, LRR AND PYD DOMAINS-CONTAINING PROTEIN 3"/>
    <property type="match status" value="1"/>
</dbReference>
<feature type="domain" description="NACHT" evidence="6">
    <location>
        <begin position="2"/>
        <end position="161"/>
    </location>
</feature>
<dbReference type="Gene3D" id="3.40.50.300">
    <property type="entry name" value="P-loop containing nucleotide triphosphate hydrolases"/>
    <property type="match status" value="1"/>
</dbReference>
<evidence type="ECO:0000256" key="5">
    <source>
        <dbReference type="ARBA" id="ARBA00022840"/>
    </source>
</evidence>
<evidence type="ECO:0000256" key="2">
    <source>
        <dbReference type="ARBA" id="ARBA00022490"/>
    </source>
</evidence>